<dbReference type="PANTHER" id="PTHR11104">
    <property type="entry name" value="AMINOGLYCOSIDE N3-ACETYLTRANSFERASE"/>
    <property type="match status" value="1"/>
</dbReference>
<comment type="caution">
    <text evidence="4">The sequence shown here is derived from an EMBL/GenBank/DDBJ whole genome shotgun (WGS) entry which is preliminary data.</text>
</comment>
<name>A0AAP3E325_9EURY</name>
<evidence type="ECO:0000256" key="3">
    <source>
        <dbReference type="ARBA" id="ARBA00023315"/>
    </source>
</evidence>
<accession>A0AAP3E325</accession>
<dbReference type="RefSeq" id="WP_338005104.1">
    <property type="nucleotide sequence ID" value="NZ_JAOPKA010000014.1"/>
</dbReference>
<evidence type="ECO:0000313" key="5">
    <source>
        <dbReference type="Proteomes" id="UP001321018"/>
    </source>
</evidence>
<dbReference type="EMBL" id="JAOPKA010000014">
    <property type="protein sequence ID" value="MCU4743286.1"/>
    <property type="molecule type" value="Genomic_DNA"/>
</dbReference>
<sequence length="257" mass="27230">MARTRAELRGGFRGLGLESGDRVIVHSSLSSLGRVDGGAETVVDALLDAVGGDGTVMMPTFTRYDEPYDPETSPSTVGAITDAFRKRAAAVRSAHPTKSVAAIGPEAGSLTDDHDPLASIAPDSPIHRLIEPDGKILLLGVGHTTNSALHVAERLAELPYRDQLAETAIRRADGSAESIEVNQSHCSRGFDIAESIAKRIGLISYGRIGDATAQLVDGDPFLSLVVDVLAEYPGALLCDVPDCERCAYARRRLAGRE</sequence>
<gene>
    <name evidence="4" type="ORF">OB960_18010</name>
</gene>
<dbReference type="Pfam" id="PF02522">
    <property type="entry name" value="Antibiotic_NAT"/>
    <property type="match status" value="1"/>
</dbReference>
<evidence type="ECO:0000313" key="4">
    <source>
        <dbReference type="EMBL" id="MCU4743286.1"/>
    </source>
</evidence>
<protein>
    <submittedName>
        <fullName evidence="4">AAC(3) family N-acetyltransferase</fullName>
    </submittedName>
</protein>
<organism evidence="4 5">
    <name type="scientific">Natronoglomus mannanivorans</name>
    <dbReference type="NCBI Taxonomy" id="2979990"/>
    <lineage>
        <taxon>Archaea</taxon>
        <taxon>Methanobacteriati</taxon>
        <taxon>Methanobacteriota</taxon>
        <taxon>Stenosarchaea group</taxon>
        <taxon>Halobacteria</taxon>
        <taxon>Halobacteriales</taxon>
        <taxon>Natrialbaceae</taxon>
        <taxon>Natronoglomus</taxon>
    </lineage>
</organism>
<reference evidence="4" key="1">
    <citation type="submission" date="2022-09" db="EMBL/GenBank/DDBJ databases">
        <title>Enrichment on poylsaccharides allowed isolation of novel metabolic and taxonomic groups of Haloarchaea.</title>
        <authorList>
            <person name="Sorokin D.Y."/>
            <person name="Elcheninov A.G."/>
            <person name="Khizhniak T.V."/>
            <person name="Kolganova T.V."/>
            <person name="Kublanov I.V."/>
        </authorList>
    </citation>
    <scope>NUCLEOTIDE SEQUENCE</scope>
    <source>
        <strain evidence="4">AArc-xg1-1</strain>
    </source>
</reference>
<dbReference type="PANTHER" id="PTHR11104:SF0">
    <property type="entry name" value="SPBETA PROPHAGE-DERIVED AMINOGLYCOSIDE N(3')-ACETYLTRANSFERASE-LIKE PROTEIN YOKD"/>
    <property type="match status" value="1"/>
</dbReference>
<proteinExistence type="inferred from homology"/>
<dbReference type="Proteomes" id="UP001321018">
    <property type="component" value="Unassembled WGS sequence"/>
</dbReference>
<dbReference type="SUPFAM" id="SSF110710">
    <property type="entry name" value="TTHA0583/YokD-like"/>
    <property type="match status" value="1"/>
</dbReference>
<keyword evidence="2" id="KW-0808">Transferase</keyword>
<dbReference type="InterPro" id="IPR003679">
    <property type="entry name" value="Amioglycoside_AcTrfase"/>
</dbReference>
<dbReference type="GO" id="GO:0046677">
    <property type="term" value="P:response to antibiotic"/>
    <property type="evidence" value="ECO:0007669"/>
    <property type="project" value="InterPro"/>
</dbReference>
<dbReference type="InterPro" id="IPR028345">
    <property type="entry name" value="Antibiotic_NAT-like"/>
</dbReference>
<dbReference type="GO" id="GO:0008080">
    <property type="term" value="F:N-acetyltransferase activity"/>
    <property type="evidence" value="ECO:0007669"/>
    <property type="project" value="InterPro"/>
</dbReference>
<evidence type="ECO:0000256" key="2">
    <source>
        <dbReference type="ARBA" id="ARBA00022679"/>
    </source>
</evidence>
<keyword evidence="3" id="KW-0012">Acyltransferase</keyword>
<dbReference type="AlphaFoldDB" id="A0AAP3E325"/>
<evidence type="ECO:0000256" key="1">
    <source>
        <dbReference type="ARBA" id="ARBA00006383"/>
    </source>
</evidence>
<comment type="similarity">
    <text evidence="1">Belongs to the antibiotic N-acetyltransferase family.</text>
</comment>